<evidence type="ECO:0008006" key="3">
    <source>
        <dbReference type="Google" id="ProtNLM"/>
    </source>
</evidence>
<organism evidence="1 2">
    <name type="scientific">Staphylococcus simulans UMC-CNS-990</name>
    <dbReference type="NCBI Taxonomy" id="1405498"/>
    <lineage>
        <taxon>Bacteria</taxon>
        <taxon>Bacillati</taxon>
        <taxon>Bacillota</taxon>
        <taxon>Bacilli</taxon>
        <taxon>Bacillales</taxon>
        <taxon>Staphylococcaceae</taxon>
        <taxon>Staphylococcus</taxon>
    </lineage>
</organism>
<sequence length="613" mass="72059">MLKRIKYKSNILKVRSNEKVHYSYVDMIGRFSNRINLSINQVGRFSEIDLTPLKTQQIKPIKLKLSARLKKPASILIRNLNNLYDIKVYTEDKQVYLETVAKPDDSLRTIQDKGFSIGSDYKVDAKLCLMLEKGSQFYTDYVDLSPINGVFEIDDVLKIIRKHNSVNSVWKVFITLKDNCDNTIEKTVDLSTVYSEFKEHFLKNNIHYNQRTNDLYIDVPTNDEEFKIGDISFENERLNLLIQSNIKSPNYKSVFIARRNRQGNIFEYQDVKKYEIKNQKCSIPLESLSSAQFYNDDNLDVLIGDRFESAHYLTSAAKVKVPKNYLRISNDFIGKLYKNGRGSISIYIKQNVINPDESGVKIAVLGTCFSRNAFNSSDYFNPDYKKYFNCVYTQFHSSIKSLISPVAPKKLIEQYKDDREFKHINTDMNKTFFKELRDSKAEYLIIDLYPDAMLQELELNNGSTITYSYLIKENLVLGDFVSNWGHEKFNKIDRFLGEWESNLEIFIRELVKIIPEDHIILDRGRLAERFYTQSDKLGRFGTIDFIRRNNYIWEKLDNLFLEKYPKIKVLNMSNTHYNADRNYPFGFSFSHYESGYYKEFLNRLVKIIYLDEN</sequence>
<reference evidence="1 2" key="1">
    <citation type="journal article" date="2013" name="Genome Announc.">
        <title>Draft Genome Sequence of Staphylococcus simulans UMC-CNS-990, Isolated from a Case of Chronic Bovine Mastitis.</title>
        <authorList>
            <person name="Calcutt M.J."/>
            <person name="Foecking M.F."/>
            <person name="Hsieh H.Y."/>
            <person name="Perry J."/>
            <person name="Stewart G.C."/>
            <person name="Middleton J.R."/>
        </authorList>
    </citation>
    <scope>NUCLEOTIDE SEQUENCE [LARGE SCALE GENOMIC DNA]</scope>
    <source>
        <strain evidence="1 2">UMC-CNS-990</strain>
    </source>
</reference>
<dbReference type="EMBL" id="AXDY01000005">
    <property type="protein sequence ID" value="ERS93447.1"/>
    <property type="molecule type" value="Genomic_DNA"/>
</dbReference>
<name>A0ABN0PCQ2_STASI</name>
<dbReference type="Pfam" id="PF19786">
    <property type="entry name" value="DUF6270"/>
    <property type="match status" value="1"/>
</dbReference>
<dbReference type="InterPro" id="IPR046237">
    <property type="entry name" value="DUF6270"/>
</dbReference>
<keyword evidence="2" id="KW-1185">Reference proteome</keyword>
<gene>
    <name evidence="1" type="ORF">SSIM_07015</name>
</gene>
<dbReference type="Proteomes" id="UP000017131">
    <property type="component" value="Unassembled WGS sequence"/>
</dbReference>
<comment type="caution">
    <text evidence="1">The sequence shown here is derived from an EMBL/GenBank/DDBJ whole genome shotgun (WGS) entry which is preliminary data.</text>
</comment>
<protein>
    <recommendedName>
        <fullName evidence="3">Teichoic acid biosynthesis protein</fullName>
    </recommendedName>
</protein>
<dbReference type="RefSeq" id="WP_023015559.1">
    <property type="nucleotide sequence ID" value="NZ_AXDY01000005.1"/>
</dbReference>
<evidence type="ECO:0000313" key="2">
    <source>
        <dbReference type="Proteomes" id="UP000017131"/>
    </source>
</evidence>
<proteinExistence type="predicted"/>
<accession>A0ABN0PCQ2</accession>
<evidence type="ECO:0000313" key="1">
    <source>
        <dbReference type="EMBL" id="ERS93447.1"/>
    </source>
</evidence>